<keyword evidence="5" id="KW-0699">rRNA-binding</keyword>
<dbReference type="GO" id="GO:0019843">
    <property type="term" value="F:rRNA binding"/>
    <property type="evidence" value="ECO:0007669"/>
    <property type="project" value="UniProtKB-UniRule"/>
</dbReference>
<keyword evidence="3 5" id="KW-0687">Ribonucleoprotein</keyword>
<keyword evidence="2 5" id="KW-0689">Ribosomal protein</keyword>
<keyword evidence="5" id="KW-0694">RNA-binding</keyword>
<dbReference type="AlphaFoldDB" id="A0A1F4R535"/>
<evidence type="ECO:0000256" key="6">
    <source>
        <dbReference type="SAM" id="MobiDB-lite"/>
    </source>
</evidence>
<name>A0A1F4R535_UNCSA</name>
<dbReference type="EMBL" id="METP01000058">
    <property type="protein sequence ID" value="OGC03274.1"/>
    <property type="molecule type" value="Genomic_DNA"/>
</dbReference>
<dbReference type="GO" id="GO:0006412">
    <property type="term" value="P:translation"/>
    <property type="evidence" value="ECO:0007669"/>
    <property type="project" value="UniProtKB-UniRule"/>
</dbReference>
<dbReference type="NCBIfam" id="TIGR03953">
    <property type="entry name" value="rplD_bact"/>
    <property type="match status" value="1"/>
</dbReference>
<evidence type="ECO:0000256" key="2">
    <source>
        <dbReference type="ARBA" id="ARBA00022980"/>
    </source>
</evidence>
<organism evidence="7 8">
    <name type="scientific">candidate division WOR-1 bacterium RIFCSPLOWO2_02_FULL_46_20</name>
    <dbReference type="NCBI Taxonomy" id="1802567"/>
    <lineage>
        <taxon>Bacteria</taxon>
        <taxon>Bacillati</taxon>
        <taxon>Saganbacteria</taxon>
    </lineage>
</organism>
<accession>A0A1F4R535</accession>
<dbReference type="SUPFAM" id="SSF52166">
    <property type="entry name" value="Ribosomal protein L4"/>
    <property type="match status" value="1"/>
</dbReference>
<gene>
    <name evidence="5" type="primary">rplD</name>
    <name evidence="7" type="ORF">A3H38_00830</name>
</gene>
<comment type="function">
    <text evidence="5">Forms part of the polypeptide exit tunnel.</text>
</comment>
<evidence type="ECO:0000256" key="1">
    <source>
        <dbReference type="ARBA" id="ARBA00010528"/>
    </source>
</evidence>
<dbReference type="PANTHER" id="PTHR10746:SF6">
    <property type="entry name" value="LARGE RIBOSOMAL SUBUNIT PROTEIN UL4M"/>
    <property type="match status" value="1"/>
</dbReference>
<protein>
    <recommendedName>
        <fullName evidence="4 5">Large ribosomal subunit protein uL4</fullName>
    </recommendedName>
</protein>
<feature type="region of interest" description="Disordered" evidence="6">
    <location>
        <begin position="43"/>
        <end position="75"/>
    </location>
</feature>
<dbReference type="Proteomes" id="UP000176938">
    <property type="component" value="Unassembled WGS sequence"/>
</dbReference>
<dbReference type="InterPro" id="IPR002136">
    <property type="entry name" value="Ribosomal_uL4"/>
</dbReference>
<proteinExistence type="inferred from homology"/>
<evidence type="ECO:0000256" key="5">
    <source>
        <dbReference type="HAMAP-Rule" id="MF_01328"/>
    </source>
</evidence>
<evidence type="ECO:0000313" key="8">
    <source>
        <dbReference type="Proteomes" id="UP000176938"/>
    </source>
</evidence>
<dbReference type="GO" id="GO:0003735">
    <property type="term" value="F:structural constituent of ribosome"/>
    <property type="evidence" value="ECO:0007669"/>
    <property type="project" value="InterPro"/>
</dbReference>
<reference evidence="7 8" key="1">
    <citation type="journal article" date="2016" name="Nat. Commun.">
        <title>Thousands of microbial genomes shed light on interconnected biogeochemical processes in an aquifer system.</title>
        <authorList>
            <person name="Anantharaman K."/>
            <person name="Brown C.T."/>
            <person name="Hug L.A."/>
            <person name="Sharon I."/>
            <person name="Castelle C.J."/>
            <person name="Probst A.J."/>
            <person name="Thomas B.C."/>
            <person name="Singh A."/>
            <person name="Wilkins M.J."/>
            <person name="Karaoz U."/>
            <person name="Brodie E.L."/>
            <person name="Williams K.H."/>
            <person name="Hubbard S.S."/>
            <person name="Banfield J.F."/>
        </authorList>
    </citation>
    <scope>NUCLEOTIDE SEQUENCE [LARGE SCALE GENOMIC DNA]</scope>
</reference>
<dbReference type="Pfam" id="PF00573">
    <property type="entry name" value="Ribosomal_L4"/>
    <property type="match status" value="1"/>
</dbReference>
<dbReference type="HAMAP" id="MF_01328_B">
    <property type="entry name" value="Ribosomal_uL4_B"/>
    <property type="match status" value="1"/>
</dbReference>
<evidence type="ECO:0000256" key="4">
    <source>
        <dbReference type="ARBA" id="ARBA00035244"/>
    </source>
</evidence>
<comment type="similarity">
    <text evidence="1 5">Belongs to the universal ribosomal protein uL4 family.</text>
</comment>
<comment type="function">
    <text evidence="5">One of the primary rRNA binding proteins, this protein initially binds near the 5'-end of the 23S rRNA. It is important during the early stages of 50S assembly. It makes multiple contacts with different domains of the 23S rRNA in the assembled 50S subunit and ribosome.</text>
</comment>
<comment type="caution">
    <text evidence="7">The sequence shown here is derived from an EMBL/GenBank/DDBJ whole genome shotgun (WGS) entry which is preliminary data.</text>
</comment>
<evidence type="ECO:0000313" key="7">
    <source>
        <dbReference type="EMBL" id="OGC03274.1"/>
    </source>
</evidence>
<dbReference type="PANTHER" id="PTHR10746">
    <property type="entry name" value="50S RIBOSOMAL PROTEIN L4"/>
    <property type="match status" value="1"/>
</dbReference>
<evidence type="ECO:0000256" key="3">
    <source>
        <dbReference type="ARBA" id="ARBA00023274"/>
    </source>
</evidence>
<dbReference type="InterPro" id="IPR013005">
    <property type="entry name" value="Ribosomal_uL4-like"/>
</dbReference>
<dbReference type="GO" id="GO:1990904">
    <property type="term" value="C:ribonucleoprotein complex"/>
    <property type="evidence" value="ECO:0007669"/>
    <property type="project" value="UniProtKB-KW"/>
</dbReference>
<comment type="subunit">
    <text evidence="5">Part of the 50S ribosomal subunit.</text>
</comment>
<feature type="compositionally biased region" description="Basic residues" evidence="6">
    <location>
        <begin position="59"/>
        <end position="70"/>
    </location>
</feature>
<sequence>MNLPLYDIDGKSAGEVTAPVDIFGRKPNDNVVHSAVVWYQASKRRGTQSAKTRGEVRGGGKKPWKQKGTGRARAGSIRSPLWRKGGVVFAPKPRDYGYALPKKIRKLALKTVLSAKAKAGRVKVVQEFKLSEIKTKVAVKMLKDLQITGRVLIVAGQDNADFNKACRNIKGVTLLLAKDLNIFDLTACEWLLIDNSAIKQFEEGLA</sequence>
<dbReference type="Gene3D" id="3.40.1370.10">
    <property type="match status" value="1"/>
</dbReference>
<dbReference type="InterPro" id="IPR023574">
    <property type="entry name" value="Ribosomal_uL4_dom_sf"/>
</dbReference>
<dbReference type="GO" id="GO:0005840">
    <property type="term" value="C:ribosome"/>
    <property type="evidence" value="ECO:0007669"/>
    <property type="project" value="UniProtKB-KW"/>
</dbReference>